<dbReference type="InterPro" id="IPR025714">
    <property type="entry name" value="Methyltranfer_dom"/>
</dbReference>
<dbReference type="Gene3D" id="3.40.50.150">
    <property type="entry name" value="Vaccinia Virus protein VP39"/>
    <property type="match status" value="1"/>
</dbReference>
<keyword evidence="3" id="KW-1185">Reference proteome</keyword>
<dbReference type="PANTHER" id="PTHR42912">
    <property type="entry name" value="METHYLTRANSFERASE"/>
    <property type="match status" value="1"/>
</dbReference>
<evidence type="ECO:0000259" key="1">
    <source>
        <dbReference type="PROSITE" id="PS50987"/>
    </source>
</evidence>
<dbReference type="EMBL" id="CP042301">
    <property type="protein sequence ID" value="QDY99336.1"/>
    <property type="molecule type" value="Genomic_DNA"/>
</dbReference>
<feature type="domain" description="HTH arsR-type" evidence="1">
    <location>
        <begin position="4"/>
        <end position="98"/>
    </location>
</feature>
<dbReference type="PROSITE" id="PS50987">
    <property type="entry name" value="HTH_ARSR_2"/>
    <property type="match status" value="1"/>
</dbReference>
<dbReference type="InterPro" id="IPR036390">
    <property type="entry name" value="WH_DNA-bd_sf"/>
</dbReference>
<dbReference type="SMART" id="SM00418">
    <property type="entry name" value="HTH_ARSR"/>
    <property type="match status" value="1"/>
</dbReference>
<accession>A0A5B8KUL5</accession>
<dbReference type="SUPFAM" id="SSF46785">
    <property type="entry name" value="Winged helix' DNA-binding domain"/>
    <property type="match status" value="1"/>
</dbReference>
<reference evidence="2" key="1">
    <citation type="submission" date="2020-04" db="EMBL/GenBank/DDBJ databases">
        <title>Nitratireductor sp. nov. isolated from mangrove soil.</title>
        <authorList>
            <person name="Ye Y."/>
        </authorList>
    </citation>
    <scope>NUCLEOTIDE SEQUENCE</scope>
    <source>
        <strain evidence="2">SY7</strain>
    </source>
</reference>
<dbReference type="CDD" id="cd00090">
    <property type="entry name" value="HTH_ARSR"/>
    <property type="match status" value="1"/>
</dbReference>
<name>A0A5B8KUL5_9HYPH</name>
<dbReference type="SUPFAM" id="SSF53335">
    <property type="entry name" value="S-adenosyl-L-methionine-dependent methyltransferases"/>
    <property type="match status" value="1"/>
</dbReference>
<dbReference type="Pfam" id="PF01022">
    <property type="entry name" value="HTH_5"/>
    <property type="match status" value="1"/>
</dbReference>
<dbReference type="Proteomes" id="UP000321389">
    <property type="component" value="Chromosome"/>
</dbReference>
<organism evidence="2 3">
    <name type="scientific">Nitratireductor mangrovi</name>
    <dbReference type="NCBI Taxonomy" id="2599600"/>
    <lineage>
        <taxon>Bacteria</taxon>
        <taxon>Pseudomonadati</taxon>
        <taxon>Pseudomonadota</taxon>
        <taxon>Alphaproteobacteria</taxon>
        <taxon>Hyphomicrobiales</taxon>
        <taxon>Phyllobacteriaceae</taxon>
        <taxon>Nitratireductor</taxon>
    </lineage>
</organism>
<dbReference type="KEGG" id="niy:FQ775_02535"/>
<dbReference type="InterPro" id="IPR036388">
    <property type="entry name" value="WH-like_DNA-bd_sf"/>
</dbReference>
<dbReference type="Pfam" id="PF13847">
    <property type="entry name" value="Methyltransf_31"/>
    <property type="match status" value="1"/>
</dbReference>
<evidence type="ECO:0000313" key="3">
    <source>
        <dbReference type="Proteomes" id="UP000321389"/>
    </source>
</evidence>
<sequence length="340" mass="37912">MLSRSQIDLNQLVDSLKAAAESSRMRILFLLSRGDLTVSDITEVLGQSQPRVSRHLKLLLDEGLIERYQEGSWAYFRLADSGFEQELVATLIARIDASQPPADRDLERLIAVKSKRAERAAAYFSENAAAWDRIRSLHVPEKAVEDAILKLVGERPFRTMLDLGTGTGRMLEILAPLYQRGVGVDMSREMLTVARANLDKAGVDNAQVRQGDILAPPVERDAFDLVTVHQVLHYLEDPALAIREAARLLRPSGRLLIVDFAPHELEFLRAEHAHARLGFADQQISEWLEEADLDFEKSVAFAPTGVAGDKLTVKLWLGRDRRLLVAADDNAEGQITEMTS</sequence>
<dbReference type="InterPro" id="IPR029063">
    <property type="entry name" value="SAM-dependent_MTases_sf"/>
</dbReference>
<evidence type="ECO:0000313" key="2">
    <source>
        <dbReference type="EMBL" id="QDY99336.1"/>
    </source>
</evidence>
<dbReference type="NCBIfam" id="NF033788">
    <property type="entry name" value="HTH_metalloreg"/>
    <property type="match status" value="1"/>
</dbReference>
<proteinExistence type="predicted"/>
<gene>
    <name evidence="2" type="ORF">FQ775_02535</name>
</gene>
<dbReference type="Gene3D" id="1.10.10.10">
    <property type="entry name" value="Winged helix-like DNA-binding domain superfamily/Winged helix DNA-binding domain"/>
    <property type="match status" value="1"/>
</dbReference>
<dbReference type="InterPro" id="IPR011991">
    <property type="entry name" value="ArsR-like_HTH"/>
</dbReference>
<dbReference type="GO" id="GO:0003700">
    <property type="term" value="F:DNA-binding transcription factor activity"/>
    <property type="evidence" value="ECO:0007669"/>
    <property type="project" value="InterPro"/>
</dbReference>
<dbReference type="RefSeq" id="WP_146297986.1">
    <property type="nucleotide sequence ID" value="NZ_CP042301.2"/>
</dbReference>
<dbReference type="OrthoDB" id="9789575at2"/>
<dbReference type="CDD" id="cd02440">
    <property type="entry name" value="AdoMet_MTases"/>
    <property type="match status" value="1"/>
</dbReference>
<dbReference type="PRINTS" id="PR00778">
    <property type="entry name" value="HTHARSR"/>
</dbReference>
<dbReference type="AlphaFoldDB" id="A0A5B8KUL5"/>
<protein>
    <submittedName>
        <fullName evidence="2">Metalloregulator ArsR/SmtB family transcription factor</fullName>
    </submittedName>
</protein>
<dbReference type="PANTHER" id="PTHR42912:SF93">
    <property type="entry name" value="N6-ADENOSINE-METHYLTRANSFERASE TMT1A"/>
    <property type="match status" value="1"/>
</dbReference>
<dbReference type="GO" id="GO:0008168">
    <property type="term" value="F:methyltransferase activity"/>
    <property type="evidence" value="ECO:0007669"/>
    <property type="project" value="TreeGrafter"/>
</dbReference>
<dbReference type="InterPro" id="IPR001845">
    <property type="entry name" value="HTH_ArsR_DNA-bd_dom"/>
</dbReference>
<dbReference type="InterPro" id="IPR050508">
    <property type="entry name" value="Methyltransf_Superfamily"/>
</dbReference>